<keyword evidence="2" id="KW-1185">Reference proteome</keyword>
<evidence type="ECO:0000313" key="2">
    <source>
        <dbReference type="Proteomes" id="UP001497535"/>
    </source>
</evidence>
<name>A0ACB0YN07_MELEN</name>
<protein>
    <submittedName>
        <fullName evidence="1">Uncharacterized protein</fullName>
    </submittedName>
</protein>
<accession>A0ACB0YN07</accession>
<evidence type="ECO:0000313" key="1">
    <source>
        <dbReference type="EMBL" id="CAK5053721.1"/>
    </source>
</evidence>
<comment type="caution">
    <text evidence="1">The sequence shown here is derived from an EMBL/GenBank/DDBJ whole genome shotgun (WGS) entry which is preliminary data.</text>
</comment>
<reference evidence="1" key="1">
    <citation type="submission" date="2023-11" db="EMBL/GenBank/DDBJ databases">
        <authorList>
            <person name="Poullet M."/>
        </authorList>
    </citation>
    <scope>NUCLEOTIDE SEQUENCE</scope>
    <source>
        <strain evidence="1">E1834</strain>
    </source>
</reference>
<organism evidence="1 2">
    <name type="scientific">Meloidogyne enterolobii</name>
    <name type="common">Root-knot nematode worm</name>
    <name type="synonym">Meloidogyne mayaguensis</name>
    <dbReference type="NCBI Taxonomy" id="390850"/>
    <lineage>
        <taxon>Eukaryota</taxon>
        <taxon>Metazoa</taxon>
        <taxon>Ecdysozoa</taxon>
        <taxon>Nematoda</taxon>
        <taxon>Chromadorea</taxon>
        <taxon>Rhabditida</taxon>
        <taxon>Tylenchina</taxon>
        <taxon>Tylenchomorpha</taxon>
        <taxon>Tylenchoidea</taxon>
        <taxon>Meloidogynidae</taxon>
        <taxon>Meloidogyninae</taxon>
        <taxon>Meloidogyne</taxon>
    </lineage>
</organism>
<dbReference type="Proteomes" id="UP001497535">
    <property type="component" value="Unassembled WGS sequence"/>
</dbReference>
<dbReference type="EMBL" id="CAVMJV010000015">
    <property type="protein sequence ID" value="CAK5053721.1"/>
    <property type="molecule type" value="Genomic_DNA"/>
</dbReference>
<sequence length="77" mass="8109">MSSASEYSSDLSSSLISGYTNYCSSCNQNSNILTSSSSSTTNSRKSSRETLSPTYLLSTSSSGSSESLRAPAEVFKL</sequence>
<gene>
    <name evidence="1" type="ORF">MENTE1834_LOCUS14202</name>
</gene>
<proteinExistence type="predicted"/>